<name>A0ABQ7Z524_BRANA</name>
<keyword evidence="1" id="KW-0812">Transmembrane</keyword>
<reference evidence="2 3" key="1">
    <citation type="submission" date="2021-05" db="EMBL/GenBank/DDBJ databases">
        <title>Genome Assembly of Synthetic Allotetraploid Brassica napus Reveals Homoeologous Exchanges between Subgenomes.</title>
        <authorList>
            <person name="Davis J.T."/>
        </authorList>
    </citation>
    <scope>NUCLEOTIDE SEQUENCE [LARGE SCALE GENOMIC DNA]</scope>
    <source>
        <strain evidence="3">cv. Da-Ae</strain>
        <tissue evidence="2">Seedling</tissue>
    </source>
</reference>
<dbReference type="Proteomes" id="UP000824890">
    <property type="component" value="Unassembled WGS sequence"/>
</dbReference>
<proteinExistence type="predicted"/>
<evidence type="ECO:0000256" key="1">
    <source>
        <dbReference type="SAM" id="Phobius"/>
    </source>
</evidence>
<protein>
    <submittedName>
        <fullName evidence="2">Uncharacterized protein</fullName>
    </submittedName>
</protein>
<accession>A0ABQ7Z524</accession>
<feature type="transmembrane region" description="Helical" evidence="1">
    <location>
        <begin position="43"/>
        <end position="64"/>
    </location>
</feature>
<evidence type="ECO:0000313" key="3">
    <source>
        <dbReference type="Proteomes" id="UP000824890"/>
    </source>
</evidence>
<organism evidence="2 3">
    <name type="scientific">Brassica napus</name>
    <name type="common">Rape</name>
    <dbReference type="NCBI Taxonomy" id="3708"/>
    <lineage>
        <taxon>Eukaryota</taxon>
        <taxon>Viridiplantae</taxon>
        <taxon>Streptophyta</taxon>
        <taxon>Embryophyta</taxon>
        <taxon>Tracheophyta</taxon>
        <taxon>Spermatophyta</taxon>
        <taxon>Magnoliopsida</taxon>
        <taxon>eudicotyledons</taxon>
        <taxon>Gunneridae</taxon>
        <taxon>Pentapetalae</taxon>
        <taxon>rosids</taxon>
        <taxon>malvids</taxon>
        <taxon>Brassicales</taxon>
        <taxon>Brassicaceae</taxon>
        <taxon>Brassiceae</taxon>
        <taxon>Brassica</taxon>
    </lineage>
</organism>
<comment type="caution">
    <text evidence="2">The sequence shown here is derived from an EMBL/GenBank/DDBJ whole genome shotgun (WGS) entry which is preliminary data.</text>
</comment>
<sequence length="69" mass="7640">MFKMWELGNALKASPIRVLSQEDALIPGAQSVKNTMKLRNRMLLIAVVILIACKILRGLLATVAKLNHN</sequence>
<keyword evidence="3" id="KW-1185">Reference proteome</keyword>
<evidence type="ECO:0000313" key="2">
    <source>
        <dbReference type="EMBL" id="KAH0875215.1"/>
    </source>
</evidence>
<keyword evidence="1" id="KW-0472">Membrane</keyword>
<gene>
    <name evidence="2" type="ORF">HID58_072577</name>
</gene>
<dbReference type="EMBL" id="JAGKQM010000016">
    <property type="protein sequence ID" value="KAH0875215.1"/>
    <property type="molecule type" value="Genomic_DNA"/>
</dbReference>
<keyword evidence="1" id="KW-1133">Transmembrane helix</keyword>